<keyword evidence="5" id="KW-1185">Reference proteome</keyword>
<dbReference type="KEGG" id="hro:HELRODRAFT_62592"/>
<dbReference type="InterPro" id="IPR006047">
    <property type="entry name" value="GH13_cat_dom"/>
</dbReference>
<reference evidence="5" key="1">
    <citation type="submission" date="2012-12" db="EMBL/GenBank/DDBJ databases">
        <authorList>
            <person name="Hellsten U."/>
            <person name="Grimwood J."/>
            <person name="Chapman J.A."/>
            <person name="Shapiro H."/>
            <person name="Aerts A."/>
            <person name="Otillar R.P."/>
            <person name="Terry A.Y."/>
            <person name="Boore J.L."/>
            <person name="Simakov O."/>
            <person name="Marletaz F."/>
            <person name="Cho S.-J."/>
            <person name="Edsinger-Gonzales E."/>
            <person name="Havlak P."/>
            <person name="Kuo D.-H."/>
            <person name="Larsson T."/>
            <person name="Lv J."/>
            <person name="Arendt D."/>
            <person name="Savage R."/>
            <person name="Osoegawa K."/>
            <person name="de Jong P."/>
            <person name="Lindberg D.R."/>
            <person name="Seaver E.C."/>
            <person name="Weisblat D.A."/>
            <person name="Putnam N.H."/>
            <person name="Grigoriev I.V."/>
            <person name="Rokhsar D.S."/>
        </authorList>
    </citation>
    <scope>NUCLEOTIDE SEQUENCE</scope>
</reference>
<dbReference type="RefSeq" id="XP_009008926.1">
    <property type="nucleotide sequence ID" value="XM_009010678.1"/>
</dbReference>
<dbReference type="EMBL" id="AMQM01000098">
    <property type="status" value="NOT_ANNOTATED_CDS"/>
    <property type="molecule type" value="Genomic_DNA"/>
</dbReference>
<evidence type="ECO:0000259" key="2">
    <source>
        <dbReference type="SMART" id="SM00642"/>
    </source>
</evidence>
<dbReference type="FunCoup" id="T1FX26">
    <property type="interactions" value="53"/>
</dbReference>
<dbReference type="OMA" id="QWYYHKF"/>
<dbReference type="Proteomes" id="UP000015101">
    <property type="component" value="Unassembled WGS sequence"/>
</dbReference>
<organism evidence="4 5">
    <name type="scientific">Helobdella robusta</name>
    <name type="common">Californian leech</name>
    <dbReference type="NCBI Taxonomy" id="6412"/>
    <lineage>
        <taxon>Eukaryota</taxon>
        <taxon>Metazoa</taxon>
        <taxon>Spiralia</taxon>
        <taxon>Lophotrochozoa</taxon>
        <taxon>Annelida</taxon>
        <taxon>Clitellata</taxon>
        <taxon>Hirudinea</taxon>
        <taxon>Rhynchobdellida</taxon>
        <taxon>Glossiphoniidae</taxon>
        <taxon>Helobdella</taxon>
    </lineage>
</organism>
<dbReference type="EnsemblMetazoa" id="HelroT62592">
    <property type="protein sequence ID" value="HelroP62592"/>
    <property type="gene ID" value="HelroG62592"/>
</dbReference>
<dbReference type="InterPro" id="IPR013780">
    <property type="entry name" value="Glyco_hydro_b"/>
</dbReference>
<evidence type="ECO:0000256" key="1">
    <source>
        <dbReference type="ARBA" id="ARBA00023180"/>
    </source>
</evidence>
<dbReference type="CTD" id="20213374"/>
<dbReference type="SMART" id="SM00642">
    <property type="entry name" value="Aamy"/>
    <property type="match status" value="1"/>
</dbReference>
<dbReference type="Pfam" id="PF00128">
    <property type="entry name" value="Alpha-amylase"/>
    <property type="match status" value="1"/>
</dbReference>
<dbReference type="InterPro" id="IPR045857">
    <property type="entry name" value="O16G_dom_2"/>
</dbReference>
<dbReference type="GeneID" id="20213374"/>
<evidence type="ECO:0000313" key="3">
    <source>
        <dbReference type="EMBL" id="ESO12206.1"/>
    </source>
</evidence>
<dbReference type="OrthoDB" id="1740265at2759"/>
<gene>
    <name evidence="4" type="primary">20213374</name>
    <name evidence="3" type="ORF">HELRODRAFT_62592</name>
</gene>
<name>T1FX26_HELRO</name>
<dbReference type="Gene3D" id="3.20.20.80">
    <property type="entry name" value="Glycosidases"/>
    <property type="match status" value="1"/>
</dbReference>
<dbReference type="Gene3D" id="3.90.400.10">
    <property type="entry name" value="Oligo-1,6-glucosidase, Domain 2"/>
    <property type="match status" value="1"/>
</dbReference>
<dbReference type="FunFam" id="3.90.400.10:FF:000001">
    <property type="entry name" value="Maltase A3, isoform A"/>
    <property type="match status" value="1"/>
</dbReference>
<keyword evidence="1" id="KW-0325">Glycoprotein</keyword>
<dbReference type="EMBL" id="KB095811">
    <property type="protein sequence ID" value="ESO12206.1"/>
    <property type="molecule type" value="Genomic_DNA"/>
</dbReference>
<dbReference type="STRING" id="6412.T1FX26"/>
<accession>T1FX26</accession>
<protein>
    <recommendedName>
        <fullName evidence="2">Glycosyl hydrolase family 13 catalytic domain-containing protein</fullName>
    </recommendedName>
</protein>
<reference evidence="4" key="3">
    <citation type="submission" date="2015-06" db="UniProtKB">
        <authorList>
            <consortium name="EnsemblMetazoa"/>
        </authorList>
    </citation>
    <scope>IDENTIFICATION</scope>
</reference>
<dbReference type="PANTHER" id="PTHR10357:SF179">
    <property type="entry name" value="NEUTRAL AND BASIC AMINO ACID TRANSPORT PROTEIN RBAT"/>
    <property type="match status" value="1"/>
</dbReference>
<dbReference type="HOGENOM" id="CLU_006462_2_3_1"/>
<evidence type="ECO:0000313" key="4">
    <source>
        <dbReference type="EnsemblMetazoa" id="HelroP62592"/>
    </source>
</evidence>
<dbReference type="InParanoid" id="T1FX26"/>
<proteinExistence type="predicted"/>
<evidence type="ECO:0000313" key="5">
    <source>
        <dbReference type="Proteomes" id="UP000015101"/>
    </source>
</evidence>
<dbReference type="Gene3D" id="2.60.40.1180">
    <property type="entry name" value="Golgi alpha-mannosidase II"/>
    <property type="match status" value="1"/>
</dbReference>
<sequence>MSKRLKIGSNKDWWKHVIVYQIYPRSFQDTTGNGIGDLQGIINHLDYFVFLNVEAIWLSPIYCSPMIDHGYDVSNYRDIDPLFGSLHDFEDLIHEAHKRDIKVIMDFIPNHTSTQHQWFINSCKDDSGNPYRDYYIWKDGKVDEEYAPGQPNNWLSAFNGPAWTWNEDRQQFYLHQFTAHQPDLNLRNPSVVKELLDILQFWLDRDVDGFRMDAIMHLFKDERFLDEPRSNKSDASPDSYDYLEHVYTVNQPEVHDLLQQFRVLFNAHEQRTGKYIFMVTEVFSSDSVECAKYYHSGSDMSFNFSLTSLHKKNALSGSYIRKEIELHLQLLPEGKWPNFVLGNHDISRVATRTGLQYADLLNVLLLTLPGTAFTYYGEELAMLDIELLPYEHVQDPFAKNLGPEKFMLGSRDPCRAPMQWSDDVNAGFSSSKHTWLPVHPSYKCRNVQAQKKQEISHLNIYKRIAAIRQHEVFKNGLITFHVVNENILSFFRHKGELFNSFARNDDEDESDEVFLVAMNVGFEISTYNYAKDRYKSAFVLMNTESSQMVNTSISLQSVLLKPAQALVLKILLD</sequence>
<dbReference type="GO" id="GO:0005975">
    <property type="term" value="P:carbohydrate metabolic process"/>
    <property type="evidence" value="ECO:0007669"/>
    <property type="project" value="InterPro"/>
</dbReference>
<dbReference type="AlphaFoldDB" id="T1FX26"/>
<dbReference type="eggNOG" id="KOG0471">
    <property type="taxonomic scope" value="Eukaryota"/>
</dbReference>
<feature type="domain" description="Glycosyl hydrolase family 13 catalytic" evidence="2">
    <location>
        <begin position="21"/>
        <end position="415"/>
    </location>
</feature>
<dbReference type="PANTHER" id="PTHR10357">
    <property type="entry name" value="ALPHA-AMYLASE FAMILY MEMBER"/>
    <property type="match status" value="1"/>
</dbReference>
<reference evidence="3 5" key="2">
    <citation type="journal article" date="2013" name="Nature">
        <title>Insights into bilaterian evolution from three spiralian genomes.</title>
        <authorList>
            <person name="Simakov O."/>
            <person name="Marletaz F."/>
            <person name="Cho S.J."/>
            <person name="Edsinger-Gonzales E."/>
            <person name="Havlak P."/>
            <person name="Hellsten U."/>
            <person name="Kuo D.H."/>
            <person name="Larsson T."/>
            <person name="Lv J."/>
            <person name="Arendt D."/>
            <person name="Savage R."/>
            <person name="Osoegawa K."/>
            <person name="de Jong P."/>
            <person name="Grimwood J."/>
            <person name="Chapman J.A."/>
            <person name="Shapiro H."/>
            <person name="Aerts A."/>
            <person name="Otillar R.P."/>
            <person name="Terry A.Y."/>
            <person name="Boore J.L."/>
            <person name="Grigoriev I.V."/>
            <person name="Lindberg D.R."/>
            <person name="Seaver E.C."/>
            <person name="Weisblat D.A."/>
            <person name="Putnam N.H."/>
            <person name="Rokhsar D.S."/>
        </authorList>
    </citation>
    <scope>NUCLEOTIDE SEQUENCE</scope>
</reference>
<dbReference type="SUPFAM" id="SSF51445">
    <property type="entry name" value="(Trans)glycosidases"/>
    <property type="match status" value="1"/>
</dbReference>
<dbReference type="InterPro" id="IPR017853">
    <property type="entry name" value="GH"/>
</dbReference>